<dbReference type="InterPro" id="IPR036005">
    <property type="entry name" value="Creatinase/aminopeptidase-like"/>
</dbReference>
<evidence type="ECO:0000259" key="6">
    <source>
        <dbReference type="Pfam" id="PF01321"/>
    </source>
</evidence>
<dbReference type="Gene3D" id="3.40.350.10">
    <property type="entry name" value="Creatinase/prolidase N-terminal domain"/>
    <property type="match status" value="1"/>
</dbReference>
<dbReference type="InterPro" id="IPR001714">
    <property type="entry name" value="Pept_M24_MAP"/>
</dbReference>
<comment type="cofactor">
    <cofactor evidence="1">
        <name>Mn(2+)</name>
        <dbReference type="ChEBI" id="CHEBI:29035"/>
    </cofactor>
</comment>
<name>A0A7U9P6I8_GEOTM</name>
<dbReference type="PROSITE" id="PS00491">
    <property type="entry name" value="PROLINE_PEPTIDASE"/>
    <property type="match status" value="1"/>
</dbReference>
<dbReference type="Pfam" id="PF01321">
    <property type="entry name" value="Creatinase_N"/>
    <property type="match status" value="1"/>
</dbReference>
<dbReference type="FunFam" id="3.90.230.10:FF:000014">
    <property type="entry name" value="Aminopeptidase P family protein"/>
    <property type="match status" value="1"/>
</dbReference>
<dbReference type="Proteomes" id="UP000018339">
    <property type="component" value="Unassembled WGS sequence"/>
</dbReference>
<dbReference type="PANTHER" id="PTHR46112">
    <property type="entry name" value="AMINOPEPTIDASE"/>
    <property type="match status" value="1"/>
</dbReference>
<feature type="domain" description="Creatinase N-terminal" evidence="6">
    <location>
        <begin position="7"/>
        <end position="130"/>
    </location>
</feature>
<comment type="similarity">
    <text evidence="2">Belongs to the peptidase M24B family.</text>
</comment>
<dbReference type="Pfam" id="PF00557">
    <property type="entry name" value="Peptidase_M24"/>
    <property type="match status" value="1"/>
</dbReference>
<evidence type="ECO:0000256" key="1">
    <source>
        <dbReference type="ARBA" id="ARBA00001936"/>
    </source>
</evidence>
<dbReference type="InterPro" id="IPR000587">
    <property type="entry name" value="Creatinase_N"/>
</dbReference>
<dbReference type="Gene3D" id="3.90.230.10">
    <property type="entry name" value="Creatinase/methionine aminopeptidase superfamily"/>
    <property type="match status" value="1"/>
</dbReference>
<dbReference type="GO" id="GO:0046872">
    <property type="term" value="F:metal ion binding"/>
    <property type="evidence" value="ECO:0007669"/>
    <property type="project" value="UniProtKB-KW"/>
</dbReference>
<dbReference type="PRINTS" id="PR00599">
    <property type="entry name" value="MAPEPTIDASE"/>
</dbReference>
<dbReference type="InterPro" id="IPR029149">
    <property type="entry name" value="Creatin/AminoP/Spt16_N"/>
</dbReference>
<accession>A0A7U9P6I8</accession>
<keyword evidence="8" id="KW-1185">Reference proteome</keyword>
<dbReference type="InterPro" id="IPR000994">
    <property type="entry name" value="Pept_M24"/>
</dbReference>
<comment type="caution">
    <text evidence="7">The sequence shown here is derived from an EMBL/GenBank/DDBJ whole genome shotgun (WGS) entry which is preliminary data.</text>
</comment>
<feature type="domain" description="Peptidase M24" evidence="5">
    <location>
        <begin position="138"/>
        <end position="340"/>
    </location>
</feature>
<organism evidence="7 8">
    <name type="scientific">Geobacillus thermopakistaniensis (strain MAS1)</name>
    <dbReference type="NCBI Taxonomy" id="1408282"/>
    <lineage>
        <taxon>Bacteria</taxon>
        <taxon>Bacillati</taxon>
        <taxon>Bacillota</taxon>
        <taxon>Bacilli</taxon>
        <taxon>Bacillales</taxon>
        <taxon>Anoxybacillaceae</taxon>
        <taxon>Geobacillus</taxon>
    </lineage>
</organism>
<dbReference type="CDD" id="cd01092">
    <property type="entry name" value="APP-like"/>
    <property type="match status" value="1"/>
</dbReference>
<dbReference type="GO" id="GO:0004177">
    <property type="term" value="F:aminopeptidase activity"/>
    <property type="evidence" value="ECO:0007669"/>
    <property type="project" value="UniProtKB-ARBA"/>
</dbReference>
<keyword evidence="3" id="KW-0479">Metal-binding</keyword>
<evidence type="ECO:0000313" key="8">
    <source>
        <dbReference type="Proteomes" id="UP000018339"/>
    </source>
</evidence>
<gene>
    <name evidence="7" type="ORF">T260_08365</name>
</gene>
<evidence type="ECO:0000313" key="7">
    <source>
        <dbReference type="EMBL" id="ESU72405.1"/>
    </source>
</evidence>
<dbReference type="EMBL" id="AYSF01000044">
    <property type="protein sequence ID" value="ESU72405.1"/>
    <property type="molecule type" value="Genomic_DNA"/>
</dbReference>
<reference evidence="7 8" key="1">
    <citation type="journal article" date="2014" name="Genome Announc.">
        <title>Draft Genome Sequence of Geobacillus thermopakistaniensis Strain MAS1.</title>
        <authorList>
            <person name="Siddiqui M.A."/>
            <person name="Rashid N."/>
            <person name="Ayyampalayam S."/>
            <person name="Whitman W.B."/>
        </authorList>
    </citation>
    <scope>NUCLEOTIDE SEQUENCE [LARGE SCALE GENOMIC DNA]</scope>
    <source>
        <strain evidence="7 8">MAS1</strain>
    </source>
</reference>
<evidence type="ECO:0000259" key="5">
    <source>
        <dbReference type="Pfam" id="PF00557"/>
    </source>
</evidence>
<evidence type="ECO:0000256" key="4">
    <source>
        <dbReference type="ARBA" id="ARBA00022801"/>
    </source>
</evidence>
<protein>
    <submittedName>
        <fullName evidence="7">Peptidase M24</fullName>
    </submittedName>
</protein>
<keyword evidence="4" id="KW-0378">Hydrolase</keyword>
<dbReference type="InterPro" id="IPR001131">
    <property type="entry name" value="Peptidase_M24B_aminopep-P_CS"/>
</dbReference>
<evidence type="ECO:0000256" key="2">
    <source>
        <dbReference type="ARBA" id="ARBA00008766"/>
    </source>
</evidence>
<dbReference type="AlphaFoldDB" id="A0A7U9P6I8"/>
<proteinExistence type="inferred from homology"/>
<dbReference type="GO" id="GO:0008235">
    <property type="term" value="F:metalloexopeptidase activity"/>
    <property type="evidence" value="ECO:0007669"/>
    <property type="project" value="UniProtKB-ARBA"/>
</dbReference>
<dbReference type="SUPFAM" id="SSF55920">
    <property type="entry name" value="Creatinase/aminopeptidase"/>
    <property type="match status" value="1"/>
</dbReference>
<dbReference type="PANTHER" id="PTHR46112:SF3">
    <property type="entry name" value="AMINOPEPTIDASE YPDF"/>
    <property type="match status" value="1"/>
</dbReference>
<dbReference type="SUPFAM" id="SSF53092">
    <property type="entry name" value="Creatinase/prolidase N-terminal domain"/>
    <property type="match status" value="1"/>
</dbReference>
<sequence length="356" mass="39218">MEKLEKLEKLRELLDEQHIDGLLVTNGYNRRYLTGFTGTAGAALVSRQGAVLVTDFRYVEQASRQAQGFEVVQHSGPIIEEIANQVKRLGIKRLGFEQEHVTYAAYKSYEEAIRAELVPTSWLVEKLRLIKSEAEIKILKEAAEIADAAFSHILSFIRPGVKEIEVANELEFFMRKQGASSSSFDTIVASGYRSALPHGVASEKTIERGELVTLDFGAYYKGYCSDITRTVAVGDISAELRTIYDIVLEAQQRGMNGLKAGMTGKEADALTRDYIREKGYGDYFGHSTGHGIGLEIHEGPTLSFRSDVVLEPGMVVTVEPGIYIPGLGGVRIEDDTVITADGNEALTHSPKELIIL</sequence>
<dbReference type="InterPro" id="IPR050659">
    <property type="entry name" value="Peptidase_M24B"/>
</dbReference>
<evidence type="ECO:0000256" key="3">
    <source>
        <dbReference type="ARBA" id="ARBA00022723"/>
    </source>
</evidence>